<keyword evidence="3" id="KW-0804">Transcription</keyword>
<keyword evidence="6" id="KW-1185">Reference proteome</keyword>
<evidence type="ECO:0000259" key="4">
    <source>
        <dbReference type="PROSITE" id="PS50995"/>
    </source>
</evidence>
<dbReference type="SMART" id="SM00347">
    <property type="entry name" value="HTH_MARR"/>
    <property type="match status" value="1"/>
</dbReference>
<dbReference type="Pfam" id="PF12802">
    <property type="entry name" value="MarR_2"/>
    <property type="match status" value="1"/>
</dbReference>
<dbReference type="InterPro" id="IPR023187">
    <property type="entry name" value="Tscrpt_reg_MarR-type_CS"/>
</dbReference>
<dbReference type="InterPro" id="IPR036390">
    <property type="entry name" value="WH_DNA-bd_sf"/>
</dbReference>
<accession>A0A1W2D9M9</accession>
<dbReference type="InterPro" id="IPR000835">
    <property type="entry name" value="HTH_MarR-typ"/>
</dbReference>
<evidence type="ECO:0000256" key="1">
    <source>
        <dbReference type="ARBA" id="ARBA00023015"/>
    </source>
</evidence>
<dbReference type="SUPFAM" id="SSF46785">
    <property type="entry name" value="Winged helix' DNA-binding domain"/>
    <property type="match status" value="1"/>
</dbReference>
<evidence type="ECO:0000313" key="5">
    <source>
        <dbReference type="EMBL" id="SMC94155.1"/>
    </source>
</evidence>
<evidence type="ECO:0000256" key="2">
    <source>
        <dbReference type="ARBA" id="ARBA00023125"/>
    </source>
</evidence>
<dbReference type="PANTHER" id="PTHR42756">
    <property type="entry name" value="TRANSCRIPTIONAL REGULATOR, MARR"/>
    <property type="match status" value="1"/>
</dbReference>
<name>A0A1W2D9M9_9HYPH</name>
<feature type="domain" description="HTH marR-type" evidence="4">
    <location>
        <begin position="56"/>
        <end position="191"/>
    </location>
</feature>
<evidence type="ECO:0000313" key="6">
    <source>
        <dbReference type="Proteomes" id="UP000192656"/>
    </source>
</evidence>
<keyword evidence="2" id="KW-0238">DNA-binding</keyword>
<sequence length="204" mass="22474">MSVVREMRASSYLDVEINGFCLDVKLSRPYRLPMPDHVDAILVQWNRERPDLDVGPMGTFGRLKRLNDELSEAIARPFKAHGLTSAGFDVLATLRRSGEPYSLSPSALIATTMVTSGTMTNRLDRLEEAGLIERRRDPQDGRGFLVALTPAGFELVDRVVSEHVANQHRLIAGLSPALRDGLDAALRDWLASFETGRGDASDKG</sequence>
<dbReference type="PROSITE" id="PS01117">
    <property type="entry name" value="HTH_MARR_1"/>
    <property type="match status" value="1"/>
</dbReference>
<gene>
    <name evidence="5" type="ORF">SAMN06297251_113111</name>
</gene>
<dbReference type="PROSITE" id="PS50995">
    <property type="entry name" value="HTH_MARR_2"/>
    <property type="match status" value="1"/>
</dbReference>
<protein>
    <submittedName>
        <fullName evidence="5">Transcriptional regulator, MarR family</fullName>
    </submittedName>
</protein>
<reference evidence="5 6" key="1">
    <citation type="submission" date="2017-04" db="EMBL/GenBank/DDBJ databases">
        <authorList>
            <person name="Afonso C.L."/>
            <person name="Miller P.J."/>
            <person name="Scott M.A."/>
            <person name="Spackman E."/>
            <person name="Goraichik I."/>
            <person name="Dimitrov K.M."/>
            <person name="Suarez D.L."/>
            <person name="Swayne D.E."/>
        </authorList>
    </citation>
    <scope>NUCLEOTIDE SEQUENCE [LARGE SCALE GENOMIC DNA]</scope>
    <source>
        <strain evidence="5 6">CGMCC 1.10972</strain>
    </source>
</reference>
<dbReference type="PRINTS" id="PR00598">
    <property type="entry name" value="HTHMARR"/>
</dbReference>
<dbReference type="Proteomes" id="UP000192656">
    <property type="component" value="Unassembled WGS sequence"/>
</dbReference>
<dbReference type="EMBL" id="FWXR01000013">
    <property type="protein sequence ID" value="SMC94155.1"/>
    <property type="molecule type" value="Genomic_DNA"/>
</dbReference>
<dbReference type="STRING" id="937218.SAMN06297251_113111"/>
<dbReference type="AlphaFoldDB" id="A0A1W2D9M9"/>
<dbReference type="PANTHER" id="PTHR42756:SF1">
    <property type="entry name" value="TRANSCRIPTIONAL REPRESSOR OF EMRAB OPERON"/>
    <property type="match status" value="1"/>
</dbReference>
<dbReference type="GO" id="GO:0003700">
    <property type="term" value="F:DNA-binding transcription factor activity"/>
    <property type="evidence" value="ECO:0007669"/>
    <property type="project" value="InterPro"/>
</dbReference>
<dbReference type="GO" id="GO:0003677">
    <property type="term" value="F:DNA binding"/>
    <property type="evidence" value="ECO:0007669"/>
    <property type="project" value="UniProtKB-KW"/>
</dbReference>
<dbReference type="InterPro" id="IPR036388">
    <property type="entry name" value="WH-like_DNA-bd_sf"/>
</dbReference>
<dbReference type="Gene3D" id="1.10.10.10">
    <property type="entry name" value="Winged helix-like DNA-binding domain superfamily/Winged helix DNA-binding domain"/>
    <property type="match status" value="1"/>
</dbReference>
<keyword evidence="1" id="KW-0805">Transcription regulation</keyword>
<proteinExistence type="predicted"/>
<organism evidence="5 6">
    <name type="scientific">Fulvimarina manganoxydans</name>
    <dbReference type="NCBI Taxonomy" id="937218"/>
    <lineage>
        <taxon>Bacteria</taxon>
        <taxon>Pseudomonadati</taxon>
        <taxon>Pseudomonadota</taxon>
        <taxon>Alphaproteobacteria</taxon>
        <taxon>Hyphomicrobiales</taxon>
        <taxon>Aurantimonadaceae</taxon>
        <taxon>Fulvimarina</taxon>
    </lineage>
</organism>
<evidence type="ECO:0000256" key="3">
    <source>
        <dbReference type="ARBA" id="ARBA00023163"/>
    </source>
</evidence>